<comment type="caution">
    <text evidence="6">The sequence shown here is derived from an EMBL/GenBank/DDBJ whole genome shotgun (WGS) entry which is preliminary data.</text>
</comment>
<dbReference type="InterPro" id="IPR050858">
    <property type="entry name" value="Mal-CoA-ACP_Trans/PKS_FabD"/>
</dbReference>
<dbReference type="InterPro" id="IPR016036">
    <property type="entry name" value="Malonyl_transacylase_ACP-bd"/>
</dbReference>
<dbReference type="PANTHER" id="PTHR42681">
    <property type="entry name" value="MALONYL-COA-ACYL CARRIER PROTEIN TRANSACYLASE, MITOCHONDRIAL"/>
    <property type="match status" value="1"/>
</dbReference>
<dbReference type="EC" id="2.3.1.39" evidence="1"/>
<keyword evidence="2 6" id="KW-0808">Transferase</keyword>
<dbReference type="SUPFAM" id="SSF55048">
    <property type="entry name" value="Probable ACP-binding domain of malonyl-CoA ACP transacylase"/>
    <property type="match status" value="1"/>
</dbReference>
<dbReference type="PANTHER" id="PTHR42681:SF1">
    <property type="entry name" value="MALONYL-COA-ACYL CARRIER PROTEIN TRANSACYLASE, MITOCHONDRIAL"/>
    <property type="match status" value="1"/>
</dbReference>
<dbReference type="InterPro" id="IPR001227">
    <property type="entry name" value="Ac_transferase_dom_sf"/>
</dbReference>
<proteinExistence type="predicted"/>
<dbReference type="GO" id="GO:0004314">
    <property type="term" value="F:[acyl-carrier-protein] S-malonyltransferase activity"/>
    <property type="evidence" value="ECO:0007669"/>
    <property type="project" value="UniProtKB-EC"/>
</dbReference>
<evidence type="ECO:0000256" key="2">
    <source>
        <dbReference type="ARBA" id="ARBA00022679"/>
    </source>
</evidence>
<gene>
    <name evidence="6" type="ORF">ACFSCS_09515</name>
</gene>
<evidence type="ECO:0000313" key="6">
    <source>
        <dbReference type="EMBL" id="MFD1890413.1"/>
    </source>
</evidence>
<dbReference type="Pfam" id="PF00698">
    <property type="entry name" value="Acyl_transf_1"/>
    <property type="match status" value="1"/>
</dbReference>
<dbReference type="SUPFAM" id="SSF52151">
    <property type="entry name" value="FabD/lysophospholipase-like"/>
    <property type="match status" value="1"/>
</dbReference>
<organism evidence="6 7">
    <name type="scientific">Luteococcus peritonei</name>
    <dbReference type="NCBI Taxonomy" id="88874"/>
    <lineage>
        <taxon>Bacteria</taxon>
        <taxon>Bacillati</taxon>
        <taxon>Actinomycetota</taxon>
        <taxon>Actinomycetes</taxon>
        <taxon>Propionibacteriales</taxon>
        <taxon>Propionibacteriaceae</taxon>
        <taxon>Luteococcus</taxon>
    </lineage>
</organism>
<dbReference type="SMART" id="SM00827">
    <property type="entry name" value="PKS_AT"/>
    <property type="match status" value="1"/>
</dbReference>
<dbReference type="EMBL" id="JBHUFZ010000019">
    <property type="protein sequence ID" value="MFD1890413.1"/>
    <property type="molecule type" value="Genomic_DNA"/>
</dbReference>
<evidence type="ECO:0000259" key="5">
    <source>
        <dbReference type="SMART" id="SM00827"/>
    </source>
</evidence>
<evidence type="ECO:0000256" key="4">
    <source>
        <dbReference type="ARBA" id="ARBA00048462"/>
    </source>
</evidence>
<keyword evidence="7" id="KW-1185">Reference proteome</keyword>
<dbReference type="InterPro" id="IPR014043">
    <property type="entry name" value="Acyl_transferase_dom"/>
</dbReference>
<protein>
    <recommendedName>
        <fullName evidence="1">[acyl-carrier-protein] S-malonyltransferase</fullName>
        <ecNumber evidence="1">2.3.1.39</ecNumber>
    </recommendedName>
</protein>
<dbReference type="InterPro" id="IPR016035">
    <property type="entry name" value="Acyl_Trfase/lysoPLipase"/>
</dbReference>
<evidence type="ECO:0000256" key="1">
    <source>
        <dbReference type="ARBA" id="ARBA00013258"/>
    </source>
</evidence>
<evidence type="ECO:0000313" key="7">
    <source>
        <dbReference type="Proteomes" id="UP001597326"/>
    </source>
</evidence>
<feature type="domain" description="Malonyl-CoA:ACP transacylase (MAT)" evidence="5">
    <location>
        <begin position="5"/>
        <end position="302"/>
    </location>
</feature>
<accession>A0ABW4RVP8</accession>
<dbReference type="Proteomes" id="UP001597326">
    <property type="component" value="Unassembled WGS sequence"/>
</dbReference>
<keyword evidence="3 6" id="KW-0012">Acyltransferase</keyword>
<dbReference type="Gene3D" id="3.40.366.10">
    <property type="entry name" value="Malonyl-Coenzyme A Acyl Carrier Protein, domain 2"/>
    <property type="match status" value="1"/>
</dbReference>
<reference evidence="7" key="1">
    <citation type="journal article" date="2019" name="Int. J. Syst. Evol. Microbiol.">
        <title>The Global Catalogue of Microorganisms (GCM) 10K type strain sequencing project: providing services to taxonomists for standard genome sequencing and annotation.</title>
        <authorList>
            <consortium name="The Broad Institute Genomics Platform"/>
            <consortium name="The Broad Institute Genome Sequencing Center for Infectious Disease"/>
            <person name="Wu L."/>
            <person name="Ma J."/>
        </authorList>
    </citation>
    <scope>NUCLEOTIDE SEQUENCE [LARGE SCALE GENOMIC DNA]</scope>
    <source>
        <strain evidence="7">CAIM 431</strain>
    </source>
</reference>
<dbReference type="Gene3D" id="3.30.70.250">
    <property type="entry name" value="Malonyl-CoA ACP transacylase, ACP-binding"/>
    <property type="match status" value="1"/>
</dbReference>
<comment type="catalytic activity">
    <reaction evidence="4">
        <text>holo-[ACP] + malonyl-CoA = malonyl-[ACP] + CoA</text>
        <dbReference type="Rhea" id="RHEA:41792"/>
        <dbReference type="Rhea" id="RHEA-COMP:9623"/>
        <dbReference type="Rhea" id="RHEA-COMP:9685"/>
        <dbReference type="ChEBI" id="CHEBI:57287"/>
        <dbReference type="ChEBI" id="CHEBI:57384"/>
        <dbReference type="ChEBI" id="CHEBI:64479"/>
        <dbReference type="ChEBI" id="CHEBI:78449"/>
        <dbReference type="EC" id="2.3.1.39"/>
    </reaction>
</comment>
<name>A0ABW4RVP8_9ACTN</name>
<dbReference type="RefSeq" id="WP_343874751.1">
    <property type="nucleotide sequence ID" value="NZ_BAAAIX010000027.1"/>
</dbReference>
<evidence type="ECO:0000256" key="3">
    <source>
        <dbReference type="ARBA" id="ARBA00023315"/>
    </source>
</evidence>
<sequence length="316" mass="32627">MLAIVAPGQGAQTPGFLAPWLELDSFATRLAALAEVSGLDLAGYGTTADAETIRDTAVAQPLLVAAGLATHQELFDHGAAPEQVGVVAGHSVGELTAAAAVGVMGPEAAMVLVRERGRAMAEASAVRPTSMTAVIGGDRDEVLAAIEAVGLTPANNNGSGQIVAAGTVEQLEQLAENAPKRARLIPLSVAGAFHTVHMEPAVDHLRSLAAEVETADPATRLLSNRDGQSVTSGRDYLDRIVDQVANPVRWDLCMETMAGLGITGLLELQPAGTLTGIAKRNLKGVELFNLNSPDQLDEARDFVTRHGATGAPATEA</sequence>